<keyword evidence="5" id="KW-0677">Repeat</keyword>
<evidence type="ECO:0000313" key="17">
    <source>
        <dbReference type="Proteomes" id="UP000257200"/>
    </source>
</evidence>
<dbReference type="PANTHER" id="PTHR24394">
    <property type="entry name" value="ZINC FINGER PROTEIN"/>
    <property type="match status" value="1"/>
</dbReference>
<dbReference type="InterPro" id="IPR036236">
    <property type="entry name" value="Znf_C2H2_sf"/>
</dbReference>
<feature type="domain" description="C2H2-type" evidence="15">
    <location>
        <begin position="399"/>
        <end position="427"/>
    </location>
</feature>
<feature type="compositionally biased region" description="Polar residues" evidence="14">
    <location>
        <begin position="443"/>
        <end position="473"/>
    </location>
</feature>
<evidence type="ECO:0000256" key="4">
    <source>
        <dbReference type="ARBA" id="ARBA00022723"/>
    </source>
</evidence>
<dbReference type="InterPro" id="IPR013087">
    <property type="entry name" value="Znf_C2H2_type"/>
</dbReference>
<dbReference type="SMART" id="SM00355">
    <property type="entry name" value="ZnF_C2H2"/>
    <property type="match status" value="5"/>
</dbReference>
<feature type="compositionally biased region" description="Basic and acidic residues" evidence="14">
    <location>
        <begin position="176"/>
        <end position="185"/>
    </location>
</feature>
<dbReference type="PROSITE" id="PS00028">
    <property type="entry name" value="ZINC_FINGER_C2H2_1"/>
    <property type="match status" value="4"/>
</dbReference>
<name>A0A3Q1FLA1_9TELE</name>
<dbReference type="GO" id="GO:0003677">
    <property type="term" value="F:DNA binding"/>
    <property type="evidence" value="ECO:0007669"/>
    <property type="project" value="UniProtKB-KW"/>
</dbReference>
<feature type="region of interest" description="Disordered" evidence="14">
    <location>
        <begin position="323"/>
        <end position="363"/>
    </location>
</feature>
<feature type="compositionally biased region" description="Polar residues" evidence="14">
    <location>
        <begin position="346"/>
        <end position="358"/>
    </location>
</feature>
<keyword evidence="6 12" id="KW-0863">Zinc-finger</keyword>
<sequence length="552" mass="63130">MSDYLTRAFRAQLTTTMDAVLRKAVFEVMKIFENTLYDHQMEMAQKGEEVAQLKIKLQTAELRLKDLELGGDKGAETKKTQTNPTPKDTDVVNDASVQTSVPGINFEVPDDWCAPLDSETGTKQRFDICPSVRLRRLSIPVVHIPIRKQEVTDFVINSSQKTSHGRKSKRLSALNENRKQAEDRKLLRRGKRARRTPIRGDIQILLQGIKQEYSAVASFQGLRQARLRTGNKQDHTDNSKREQKSNAATESKSTEGKTVKNDGENTYSCKICKKTFDTEFGRNIHANSHRRCRGCKKSFPSRSALKCHKPVCKRLKRLLEKEAASAPKNSCDKEETPEPSKKQNITEKTSTPSSSNHSELPEQGDGFTGRYSCTFCGKKFNFPYRLQEHMRIHTGEKPFSCSMCPKEFRVKQSLKLHMESRHKGRTDSTETNGDLAWMEPLENNDTSQEDPNPSSQDKSQDINNEDQSQSSTSKKSRWQTMGERHKNGYVCLVCQKFITSKLILIEHYRIHTGEKPIKCDRCSAKFRTRPQMYIHRKRKCRFAVTPLSAEKC</sequence>
<feature type="compositionally biased region" description="Basic and acidic residues" evidence="14">
    <location>
        <begin position="231"/>
        <end position="244"/>
    </location>
</feature>
<keyword evidence="4" id="KW-0479">Metal-binding</keyword>
<keyword evidence="13" id="KW-0175">Coiled coil</keyword>
<evidence type="ECO:0000256" key="13">
    <source>
        <dbReference type="SAM" id="Coils"/>
    </source>
</evidence>
<feature type="region of interest" description="Disordered" evidence="14">
    <location>
        <begin position="228"/>
        <end position="260"/>
    </location>
</feature>
<dbReference type="AlphaFoldDB" id="A0A3Q1FLA1"/>
<keyword evidence="10" id="KW-0804">Transcription</keyword>
<dbReference type="GO" id="GO:0000981">
    <property type="term" value="F:DNA-binding transcription factor activity, RNA polymerase II-specific"/>
    <property type="evidence" value="ECO:0007669"/>
    <property type="project" value="TreeGrafter"/>
</dbReference>
<feature type="domain" description="C2H2-type" evidence="15">
    <location>
        <begin position="371"/>
        <end position="398"/>
    </location>
</feature>
<protein>
    <submittedName>
        <fullName evidence="16">Zinc finger protein 62 homolog</fullName>
    </submittedName>
</protein>
<organism evidence="16 17">
    <name type="scientific">Acanthochromis polyacanthus</name>
    <name type="common">spiny chromis</name>
    <dbReference type="NCBI Taxonomy" id="80966"/>
    <lineage>
        <taxon>Eukaryota</taxon>
        <taxon>Metazoa</taxon>
        <taxon>Chordata</taxon>
        <taxon>Craniata</taxon>
        <taxon>Vertebrata</taxon>
        <taxon>Euteleostomi</taxon>
        <taxon>Actinopterygii</taxon>
        <taxon>Neopterygii</taxon>
        <taxon>Teleostei</taxon>
        <taxon>Neoteleostei</taxon>
        <taxon>Acanthomorphata</taxon>
        <taxon>Ovalentaria</taxon>
        <taxon>Pomacentridae</taxon>
        <taxon>Acanthochromis</taxon>
    </lineage>
</organism>
<evidence type="ECO:0000256" key="7">
    <source>
        <dbReference type="ARBA" id="ARBA00022833"/>
    </source>
</evidence>
<feature type="region of interest" description="Disordered" evidence="14">
    <location>
        <begin position="157"/>
        <end position="194"/>
    </location>
</feature>
<comment type="function">
    <text evidence="1">May be involved in transcriptional regulation.</text>
</comment>
<dbReference type="STRING" id="80966.ENSAPOP00000017199"/>
<comment type="similarity">
    <text evidence="3">Belongs to the krueppel C2H2-type zinc-finger protein family.</text>
</comment>
<comment type="subcellular location">
    <subcellularLocation>
        <location evidence="2">Nucleus</location>
    </subcellularLocation>
</comment>
<accession>A0A3Q1FLA1</accession>
<feature type="domain" description="C2H2-type" evidence="15">
    <location>
        <begin position="489"/>
        <end position="516"/>
    </location>
</feature>
<dbReference type="Gene3D" id="3.30.160.60">
    <property type="entry name" value="Classic Zinc Finger"/>
    <property type="match status" value="5"/>
</dbReference>
<evidence type="ECO:0000256" key="11">
    <source>
        <dbReference type="ARBA" id="ARBA00023242"/>
    </source>
</evidence>
<dbReference type="GeneTree" id="ENSGT00940000164868"/>
<proteinExistence type="inferred from homology"/>
<dbReference type="PANTHER" id="PTHR24394:SF29">
    <property type="entry name" value="MYONEURIN"/>
    <property type="match status" value="1"/>
</dbReference>
<dbReference type="SUPFAM" id="SSF57667">
    <property type="entry name" value="beta-beta-alpha zinc fingers"/>
    <property type="match status" value="2"/>
</dbReference>
<feature type="compositionally biased region" description="Basic and acidic residues" evidence="14">
    <location>
        <begin position="330"/>
        <end position="345"/>
    </location>
</feature>
<reference evidence="16" key="2">
    <citation type="submission" date="2025-09" db="UniProtKB">
        <authorList>
            <consortium name="Ensembl"/>
        </authorList>
    </citation>
    <scope>IDENTIFICATION</scope>
</reference>
<dbReference type="FunFam" id="3.30.160.60:FF:000193">
    <property type="entry name" value="Zinc finger protein 300"/>
    <property type="match status" value="1"/>
</dbReference>
<dbReference type="PROSITE" id="PS50157">
    <property type="entry name" value="ZINC_FINGER_C2H2_2"/>
    <property type="match status" value="4"/>
</dbReference>
<feature type="domain" description="C2H2-type" evidence="15">
    <location>
        <begin position="267"/>
        <end position="294"/>
    </location>
</feature>
<dbReference type="GO" id="GO:0005634">
    <property type="term" value="C:nucleus"/>
    <property type="evidence" value="ECO:0007669"/>
    <property type="project" value="UniProtKB-SubCell"/>
</dbReference>
<evidence type="ECO:0000256" key="8">
    <source>
        <dbReference type="ARBA" id="ARBA00023015"/>
    </source>
</evidence>
<feature type="region of interest" description="Disordered" evidence="14">
    <location>
        <begin position="441"/>
        <end position="479"/>
    </location>
</feature>
<dbReference type="Pfam" id="PF00096">
    <property type="entry name" value="zf-C2H2"/>
    <property type="match status" value="2"/>
</dbReference>
<evidence type="ECO:0000256" key="2">
    <source>
        <dbReference type="ARBA" id="ARBA00004123"/>
    </source>
</evidence>
<evidence type="ECO:0000256" key="5">
    <source>
        <dbReference type="ARBA" id="ARBA00022737"/>
    </source>
</evidence>
<dbReference type="Ensembl" id="ENSAPOT00000026398.1">
    <property type="protein sequence ID" value="ENSAPOP00000017199.1"/>
    <property type="gene ID" value="ENSAPOG00000020358.1"/>
</dbReference>
<keyword evidence="9" id="KW-0238">DNA-binding</keyword>
<feature type="coiled-coil region" evidence="13">
    <location>
        <begin position="43"/>
        <end position="70"/>
    </location>
</feature>
<dbReference type="FunFam" id="3.30.160.60:FF:000097">
    <property type="entry name" value="Zinc finger protein"/>
    <property type="match status" value="1"/>
</dbReference>
<keyword evidence="11" id="KW-0539">Nucleus</keyword>
<evidence type="ECO:0000259" key="15">
    <source>
        <dbReference type="PROSITE" id="PS50157"/>
    </source>
</evidence>
<evidence type="ECO:0000256" key="9">
    <source>
        <dbReference type="ARBA" id="ARBA00023125"/>
    </source>
</evidence>
<evidence type="ECO:0000256" key="1">
    <source>
        <dbReference type="ARBA" id="ARBA00003767"/>
    </source>
</evidence>
<keyword evidence="7" id="KW-0862">Zinc</keyword>
<dbReference type="InParanoid" id="A0A3Q1FLA1"/>
<evidence type="ECO:0000256" key="14">
    <source>
        <dbReference type="SAM" id="MobiDB-lite"/>
    </source>
</evidence>
<keyword evidence="17" id="KW-1185">Reference proteome</keyword>
<feature type="region of interest" description="Disordered" evidence="14">
    <location>
        <begin position="71"/>
        <end position="92"/>
    </location>
</feature>
<dbReference type="Pfam" id="PF12874">
    <property type="entry name" value="zf-met"/>
    <property type="match status" value="1"/>
</dbReference>
<reference evidence="16" key="1">
    <citation type="submission" date="2025-08" db="UniProtKB">
        <authorList>
            <consortium name="Ensembl"/>
        </authorList>
    </citation>
    <scope>IDENTIFICATION</scope>
</reference>
<evidence type="ECO:0000313" key="16">
    <source>
        <dbReference type="Ensembl" id="ENSAPOP00000017199.1"/>
    </source>
</evidence>
<evidence type="ECO:0000256" key="6">
    <source>
        <dbReference type="ARBA" id="ARBA00022771"/>
    </source>
</evidence>
<keyword evidence="8" id="KW-0805">Transcription regulation</keyword>
<dbReference type="GO" id="GO:0008270">
    <property type="term" value="F:zinc ion binding"/>
    <property type="evidence" value="ECO:0007669"/>
    <property type="project" value="UniProtKB-KW"/>
</dbReference>
<dbReference type="Proteomes" id="UP000257200">
    <property type="component" value="Unplaced"/>
</dbReference>
<evidence type="ECO:0000256" key="3">
    <source>
        <dbReference type="ARBA" id="ARBA00006991"/>
    </source>
</evidence>
<evidence type="ECO:0000256" key="12">
    <source>
        <dbReference type="PROSITE-ProRule" id="PRU00042"/>
    </source>
</evidence>
<evidence type="ECO:0000256" key="10">
    <source>
        <dbReference type="ARBA" id="ARBA00023163"/>
    </source>
</evidence>